<dbReference type="EMBL" id="JACIEK010000010">
    <property type="protein sequence ID" value="MBB3999487.1"/>
    <property type="molecule type" value="Genomic_DNA"/>
</dbReference>
<keyword evidence="3" id="KW-0378">Hydrolase</keyword>
<reference evidence="3 4" key="1">
    <citation type="submission" date="2020-08" db="EMBL/GenBank/DDBJ databases">
        <title>Genomic Encyclopedia of Type Strains, Phase IV (KMG-IV): sequencing the most valuable type-strain genomes for metagenomic binning, comparative biology and taxonomic classification.</title>
        <authorList>
            <person name="Goeker M."/>
        </authorList>
    </citation>
    <scope>NUCLEOTIDE SEQUENCE [LARGE SCALE GENOMIC DNA]</scope>
    <source>
        <strain evidence="3 4">DSM 102238</strain>
    </source>
</reference>
<dbReference type="PANTHER" id="PTHR43569">
    <property type="entry name" value="AMIDOHYDROLASE"/>
    <property type="match status" value="1"/>
</dbReference>
<evidence type="ECO:0000259" key="2">
    <source>
        <dbReference type="Pfam" id="PF04909"/>
    </source>
</evidence>
<accession>A0A7W6H6I4</accession>
<dbReference type="Pfam" id="PF04909">
    <property type="entry name" value="Amidohydro_2"/>
    <property type="match status" value="1"/>
</dbReference>
<feature type="domain" description="Amidohydrolase-related" evidence="2">
    <location>
        <begin position="14"/>
        <end position="305"/>
    </location>
</feature>
<dbReference type="RefSeq" id="WP_183201033.1">
    <property type="nucleotide sequence ID" value="NZ_JACIEK010000010.1"/>
</dbReference>
<gene>
    <name evidence="3" type="ORF">GGR04_003357</name>
</gene>
<comment type="similarity">
    <text evidence="1">Belongs to the metallo-dependent hydrolases superfamily.</text>
</comment>
<organism evidence="3 4">
    <name type="scientific">Aureimonas pseudogalii</name>
    <dbReference type="NCBI Taxonomy" id="1744844"/>
    <lineage>
        <taxon>Bacteria</taxon>
        <taxon>Pseudomonadati</taxon>
        <taxon>Pseudomonadota</taxon>
        <taxon>Alphaproteobacteria</taxon>
        <taxon>Hyphomicrobiales</taxon>
        <taxon>Aurantimonadaceae</taxon>
        <taxon>Aureimonas</taxon>
    </lineage>
</organism>
<proteinExistence type="inferred from homology"/>
<evidence type="ECO:0000313" key="3">
    <source>
        <dbReference type="EMBL" id="MBB3999487.1"/>
    </source>
</evidence>
<comment type="caution">
    <text evidence="3">The sequence shown here is derived from an EMBL/GenBank/DDBJ whole genome shotgun (WGS) entry which is preliminary data.</text>
</comment>
<dbReference type="AlphaFoldDB" id="A0A7W6H6I4"/>
<evidence type="ECO:0000313" key="4">
    <source>
        <dbReference type="Proteomes" id="UP000542776"/>
    </source>
</evidence>
<name>A0A7W6H6I4_9HYPH</name>
<dbReference type="InterPro" id="IPR032466">
    <property type="entry name" value="Metal_Hydrolase"/>
</dbReference>
<dbReference type="GO" id="GO:0016787">
    <property type="term" value="F:hydrolase activity"/>
    <property type="evidence" value="ECO:0007669"/>
    <property type="project" value="UniProtKB-KW"/>
</dbReference>
<dbReference type="Proteomes" id="UP000542776">
    <property type="component" value="Unassembled WGS sequence"/>
</dbReference>
<dbReference type="InterPro" id="IPR006680">
    <property type="entry name" value="Amidohydro-rel"/>
</dbReference>
<dbReference type="PANTHER" id="PTHR43569:SF1">
    <property type="entry name" value="BLL3371 PROTEIN"/>
    <property type="match status" value="1"/>
</dbReference>
<keyword evidence="4" id="KW-1185">Reference proteome</keyword>
<evidence type="ECO:0000256" key="1">
    <source>
        <dbReference type="ARBA" id="ARBA00038310"/>
    </source>
</evidence>
<protein>
    <submittedName>
        <fullName evidence="3">Putative TIM-barrel fold metal-dependent hydrolase</fullName>
    </submittedName>
</protein>
<sequence length="321" mass="36088">MSGEAPRLYEGPVVDAHQHFWDPVRNHHPWLTEAGIIPFRYGDYAAIRRPFLPPEYRELTRGHHVVATVYVETEWDPTDPVGELRYAEGLAREHGWPNAVVAQAWLDREDAADLLGTYAAAPLVRSVRHKPGGPPSPGEVGTLRTLMSDERWRRGFARLAPLGLRFDLQTPWWNAEEARRLALDFPDTTIVLNHLCLPSDRSEEGLAAWRRGLARIAEAENTRVKISGFGRPGVPWTVEDNRWIVREAIAIFGPERAMFASNFPVDSLCVDFDTLYRGFKTMVADLPEGAQRQLFHDTACETYGLPPGLSEPSSAIAAHPR</sequence>
<dbReference type="Gene3D" id="3.20.20.140">
    <property type="entry name" value="Metal-dependent hydrolases"/>
    <property type="match status" value="1"/>
</dbReference>
<dbReference type="SUPFAM" id="SSF51556">
    <property type="entry name" value="Metallo-dependent hydrolases"/>
    <property type="match status" value="1"/>
</dbReference>
<dbReference type="InterPro" id="IPR052350">
    <property type="entry name" value="Metallo-dep_Lactonases"/>
</dbReference>